<dbReference type="RefSeq" id="XP_040660270.1">
    <property type="nucleotide sequence ID" value="XM_040799387.1"/>
</dbReference>
<dbReference type="GeneID" id="63714701"/>
<dbReference type="PANTHER" id="PTHR48418">
    <property type="entry name" value="TRNA WYBUTOSINE-SYNTHESIZING PROTEIN 3"/>
    <property type="match status" value="1"/>
</dbReference>
<dbReference type="STRING" id="98403.A0A151GV09"/>
<dbReference type="Gene3D" id="3.30.1960.10">
    <property type="entry name" value="tRNA wybutosine-synthesizing-like"/>
    <property type="match status" value="1"/>
</dbReference>
<organism evidence="11 12">
    <name type="scientific">Drechmeria coniospora</name>
    <name type="common">Nematophagous fungus</name>
    <name type="synonym">Meria coniospora</name>
    <dbReference type="NCBI Taxonomy" id="98403"/>
    <lineage>
        <taxon>Eukaryota</taxon>
        <taxon>Fungi</taxon>
        <taxon>Dikarya</taxon>
        <taxon>Ascomycota</taxon>
        <taxon>Pezizomycotina</taxon>
        <taxon>Sordariomycetes</taxon>
        <taxon>Hypocreomycetidae</taxon>
        <taxon>Hypocreales</taxon>
        <taxon>Ophiocordycipitaceae</taxon>
        <taxon>Drechmeria</taxon>
    </lineage>
</organism>
<feature type="domain" description="tRNA wybutosine-synthesizing protein" evidence="10">
    <location>
        <begin position="140"/>
        <end position="389"/>
    </location>
</feature>
<keyword evidence="3" id="KW-0489">Methyltransferase</keyword>
<evidence type="ECO:0000256" key="4">
    <source>
        <dbReference type="ARBA" id="ARBA00022679"/>
    </source>
</evidence>
<dbReference type="InterPro" id="IPR036602">
    <property type="entry name" value="tRNA_yW-synthesising-like_sf"/>
</dbReference>
<evidence type="ECO:0000256" key="2">
    <source>
        <dbReference type="ARBA" id="ARBA00012750"/>
    </source>
</evidence>
<protein>
    <recommendedName>
        <fullName evidence="2">tRNA(Phe) 7-[(3-amino-3-carboxypropyl)-4-demethylwyosine(37)-N(4)]-methyltransferase</fullName>
        <ecNumber evidence="2">2.1.1.282</ecNumber>
    </recommendedName>
    <alternativeName>
        <fullName evidence="7">tRNA(Phe) 7-((3-amino-3-carboxypropyl)-4-demethylwyosine(37)-N(4))-methyltransferase</fullName>
    </alternativeName>
</protein>
<keyword evidence="4" id="KW-0808">Transferase</keyword>
<feature type="region of interest" description="Disordered" evidence="9">
    <location>
        <begin position="399"/>
        <end position="442"/>
    </location>
</feature>
<dbReference type="Proteomes" id="UP000076580">
    <property type="component" value="Chromosome 01"/>
</dbReference>
<dbReference type="GO" id="GO:0008033">
    <property type="term" value="P:tRNA processing"/>
    <property type="evidence" value="ECO:0007669"/>
    <property type="project" value="UniProtKB-KW"/>
</dbReference>
<evidence type="ECO:0000256" key="1">
    <source>
        <dbReference type="ARBA" id="ARBA00008569"/>
    </source>
</evidence>
<reference evidence="11 12" key="1">
    <citation type="journal article" date="2016" name="Sci. Rep.">
        <title>Insights into Adaptations to a Near-Obligate Nematode Endoparasitic Lifestyle from the Finished Genome of Drechmeria coniospora.</title>
        <authorList>
            <person name="Zhang L."/>
            <person name="Zhou Z."/>
            <person name="Guo Q."/>
            <person name="Fokkens L."/>
            <person name="Miskei M."/>
            <person name="Pocsi I."/>
            <person name="Zhang W."/>
            <person name="Chen M."/>
            <person name="Wang L."/>
            <person name="Sun Y."/>
            <person name="Donzelli B.G."/>
            <person name="Gibson D.M."/>
            <person name="Nelson D.R."/>
            <person name="Luo J.G."/>
            <person name="Rep M."/>
            <person name="Liu H."/>
            <person name="Yang S."/>
            <person name="Wang J."/>
            <person name="Krasnoff S.B."/>
            <person name="Xu Y."/>
            <person name="Molnar I."/>
            <person name="Lin M."/>
        </authorList>
    </citation>
    <scope>NUCLEOTIDE SEQUENCE [LARGE SCALE GENOMIC DNA]</scope>
    <source>
        <strain evidence="11 12">ARSEF 6962</strain>
    </source>
</reference>
<dbReference type="FunCoup" id="A0A151GV09">
    <property type="interactions" value="49"/>
</dbReference>
<dbReference type="EC" id="2.1.1.282" evidence="2"/>
<accession>A0A151GV09</accession>
<sequence length="442" mass="47719">MTLPPTSFVPSRTMVGHVGPNPTVSAAFAASPCRERRAVPCVELSRALVAGGGLTHCAYRVHVNVVYGAQSLIATVRRTSTRQRLRLPLPPRHRHREPLTTCCRLILANASRALLSLRVHVGMRRRSGGLPAPATEFAARKNKILQQLAVPDGEYLDASPKGSVDEGIRHLIDEINGADGLVTTSSCAGRVSVFLEGRKTPGDEHERWPREQVAGVGGKGAGGTWLYVSHEPVACADGEALRAWTEALAFAEPSSSSAGGHEPHDGRLIHFKFEPMILHILTASLAHAQMVLRSALQAGFRESGAINLTSTASSAATAAHAAPHASPMPMVAVRCMGLALESLVGFETADGLERRRLVDDAYLRTLLSVANDRFSENAKRIERFRAGLRELLRTAGDPKLNREGHEWEDAAARRERMRTEGLRKKAALAAERRAGPEEGMDG</sequence>
<dbReference type="GO" id="GO:0008168">
    <property type="term" value="F:methyltransferase activity"/>
    <property type="evidence" value="ECO:0007669"/>
    <property type="project" value="UniProtKB-KW"/>
</dbReference>
<gene>
    <name evidence="11" type="ORF">DCS_02058</name>
</gene>
<feature type="compositionally biased region" description="Basic and acidic residues" evidence="9">
    <location>
        <begin position="399"/>
        <end position="423"/>
    </location>
</feature>
<comment type="caution">
    <text evidence="11">The sequence shown here is derived from an EMBL/GenBank/DDBJ whole genome shotgun (WGS) entry which is preliminary data.</text>
</comment>
<evidence type="ECO:0000256" key="6">
    <source>
        <dbReference type="ARBA" id="ARBA00022694"/>
    </source>
</evidence>
<dbReference type="InParanoid" id="A0A151GV09"/>
<dbReference type="GO" id="GO:0032259">
    <property type="term" value="P:methylation"/>
    <property type="evidence" value="ECO:0007669"/>
    <property type="project" value="UniProtKB-KW"/>
</dbReference>
<dbReference type="InterPro" id="IPR003827">
    <property type="entry name" value="tRNA_yW-synthesising"/>
</dbReference>
<keyword evidence="12" id="KW-1185">Reference proteome</keyword>
<evidence type="ECO:0000313" key="12">
    <source>
        <dbReference type="Proteomes" id="UP000076580"/>
    </source>
</evidence>
<evidence type="ECO:0000256" key="5">
    <source>
        <dbReference type="ARBA" id="ARBA00022691"/>
    </source>
</evidence>
<evidence type="ECO:0000256" key="8">
    <source>
        <dbReference type="ARBA" id="ARBA00049202"/>
    </source>
</evidence>
<dbReference type="EMBL" id="LAYC01000001">
    <property type="protein sequence ID" value="KYK60918.1"/>
    <property type="molecule type" value="Genomic_DNA"/>
</dbReference>
<name>A0A151GV09_DRECN</name>
<keyword evidence="5" id="KW-0949">S-adenosyl-L-methionine</keyword>
<comment type="catalytic activity">
    <reaction evidence="8">
        <text>4-demethyl-7-[(3S)-3-amino-3-carboxypropyl]wyosine(37) in tRNA(Phe) + S-adenosyl-L-methionine = 7-[(3S)-3-amino-3-carboxypropyl]wyosine(37) in tRNA(Phe) + S-adenosyl-L-homocysteine + H(+)</text>
        <dbReference type="Rhea" id="RHEA:36635"/>
        <dbReference type="Rhea" id="RHEA-COMP:10378"/>
        <dbReference type="Rhea" id="RHEA-COMP:10379"/>
        <dbReference type="ChEBI" id="CHEBI:15378"/>
        <dbReference type="ChEBI" id="CHEBI:57856"/>
        <dbReference type="ChEBI" id="CHEBI:59789"/>
        <dbReference type="ChEBI" id="CHEBI:73543"/>
        <dbReference type="ChEBI" id="CHEBI:73550"/>
        <dbReference type="EC" id="2.1.1.282"/>
    </reaction>
</comment>
<evidence type="ECO:0000256" key="7">
    <source>
        <dbReference type="ARBA" id="ARBA00030554"/>
    </source>
</evidence>
<evidence type="ECO:0000313" key="11">
    <source>
        <dbReference type="EMBL" id="KYK60918.1"/>
    </source>
</evidence>
<comment type="similarity">
    <text evidence="1">Belongs to the TYW3 family.</text>
</comment>
<proteinExistence type="inferred from homology"/>
<evidence type="ECO:0000256" key="3">
    <source>
        <dbReference type="ARBA" id="ARBA00022603"/>
    </source>
</evidence>
<dbReference type="Pfam" id="PF02676">
    <property type="entry name" value="TYW3"/>
    <property type="match status" value="1"/>
</dbReference>
<dbReference type="PANTHER" id="PTHR48418:SF1">
    <property type="entry name" value="TRNA WYBUTOSINE-SYNTHESIZING PROTEIN 3"/>
    <property type="match status" value="1"/>
</dbReference>
<evidence type="ECO:0000256" key="9">
    <source>
        <dbReference type="SAM" id="MobiDB-lite"/>
    </source>
</evidence>
<dbReference type="SUPFAM" id="SSF111278">
    <property type="entry name" value="SSo0622-like"/>
    <property type="match status" value="1"/>
</dbReference>
<evidence type="ECO:0000259" key="10">
    <source>
        <dbReference type="Pfam" id="PF02676"/>
    </source>
</evidence>
<dbReference type="AlphaFoldDB" id="A0A151GV09"/>
<keyword evidence="6" id="KW-0819">tRNA processing</keyword>